<feature type="region of interest" description="Disordered" evidence="1">
    <location>
        <begin position="31"/>
        <end position="159"/>
    </location>
</feature>
<keyword evidence="2" id="KW-0812">Transmembrane</keyword>
<keyword evidence="2" id="KW-1133">Transmembrane helix</keyword>
<dbReference type="Proteomes" id="UP000050544">
    <property type="component" value="Unassembled WGS sequence"/>
</dbReference>
<comment type="caution">
    <text evidence="3">The sequence shown here is derived from an EMBL/GenBank/DDBJ whole genome shotgun (WGS) entry which is preliminary data.</text>
</comment>
<reference evidence="3 4" key="1">
    <citation type="submission" date="2015-07" db="EMBL/GenBank/DDBJ databases">
        <title>Whole genome sequence of Thermanaerothrix daxensis DSM 23592.</title>
        <authorList>
            <person name="Hemp J."/>
            <person name="Ward L.M."/>
            <person name="Pace L.A."/>
            <person name="Fischer W.W."/>
        </authorList>
    </citation>
    <scope>NUCLEOTIDE SEQUENCE [LARGE SCALE GENOMIC DNA]</scope>
    <source>
        <strain evidence="3 4">GNS-1</strain>
    </source>
</reference>
<keyword evidence="4" id="KW-1185">Reference proteome</keyword>
<dbReference type="EMBL" id="LGKO01000002">
    <property type="protein sequence ID" value="KPL84328.1"/>
    <property type="molecule type" value="Genomic_DNA"/>
</dbReference>
<feature type="region of interest" description="Disordered" evidence="1">
    <location>
        <begin position="209"/>
        <end position="230"/>
    </location>
</feature>
<evidence type="ECO:0008006" key="5">
    <source>
        <dbReference type="Google" id="ProtNLM"/>
    </source>
</evidence>
<dbReference type="AlphaFoldDB" id="A0A0P6XXR4"/>
<dbReference type="OrthoDB" id="161624at2"/>
<dbReference type="RefSeq" id="WP_054520824.1">
    <property type="nucleotide sequence ID" value="NZ_LGKO01000002.1"/>
</dbReference>
<name>A0A0P6XXR4_9CHLR</name>
<feature type="region of interest" description="Disordered" evidence="1">
    <location>
        <begin position="270"/>
        <end position="296"/>
    </location>
</feature>
<feature type="compositionally biased region" description="Low complexity" evidence="1">
    <location>
        <begin position="275"/>
        <end position="290"/>
    </location>
</feature>
<organism evidence="3 4">
    <name type="scientific">Thermanaerothrix daxensis</name>
    <dbReference type="NCBI Taxonomy" id="869279"/>
    <lineage>
        <taxon>Bacteria</taxon>
        <taxon>Bacillati</taxon>
        <taxon>Chloroflexota</taxon>
        <taxon>Anaerolineae</taxon>
        <taxon>Anaerolineales</taxon>
        <taxon>Anaerolineaceae</taxon>
        <taxon>Thermanaerothrix</taxon>
    </lineage>
</organism>
<keyword evidence="2" id="KW-0472">Membrane</keyword>
<dbReference type="STRING" id="869279.SE15_04170"/>
<proteinExistence type="predicted"/>
<evidence type="ECO:0000313" key="4">
    <source>
        <dbReference type="Proteomes" id="UP000050544"/>
    </source>
</evidence>
<sequence>MNTVVCPQCGSSNPDKNEFCQWCYAPLHPESTSGFGGSESASIDLPDWLKEAGPLPPSPTEASDEELPDWLLSLRQASETSDFGEEIQPTSGEESFLTPDLEKILSADKDEETETLTQPEPLAQEDLTEWISRLQGEEATEEAPFAAESTPLTGQSEEELPEWLKALREQEEPPVPETYVVEGEATSPLPEPEPFVAESLPEWLKDLSTLSEEGKEAETLPTEEVAQGPEVEEAGLITPEAIPPFTEIPENITAWFEETPASIFENRSSGVYESTPTPEEFTPTTELPPTDEIPEESPEVIPAFSEEDYAAWLDHLKIEETLEEGNLAAQIPAFVDNGIAETAPSPETIVPPFIESELPEWLAEAESPAEGAESGVTPAAQLPEWLEAMRPVEAVAPTPPHAEEEDTRIETSGPLAGFQGVLPGEPEALRYSRPPIHAVRLNVSEKQRAYAALLESLVTAESTPTPLRVQKQVTAPSPILRLAITIVLFAILITGWASATPPSALPTLFPAEAVAFATTINNLSAQHPAPRVLVGLDIDAGFLPEIHTATINTLSDLMRQDARLVFLPLQSNAPVLGLAMAQEAAQQIPGYALSEQSVHLGYLAGETTGLAAFAYQPRLGMATTLEGQPAWDTQPLIGVNSLQDFDAILLITDSGERARGWIEQLRPLFSERPFLVISSAQAAPYLAPYVQSEQINGMLTGLLGSILYTRLTPKVGGENLALWSAYQWGSLTIALLILLGALAGATQALFQAQKSRSKR</sequence>
<feature type="transmembrane region" description="Helical" evidence="2">
    <location>
        <begin position="731"/>
        <end position="750"/>
    </location>
</feature>
<accession>A0A0P6XXR4</accession>
<protein>
    <recommendedName>
        <fullName evidence="5">Zinc-ribbon domain-containing protein</fullName>
    </recommendedName>
</protein>
<gene>
    <name evidence="3" type="ORF">SE15_04170</name>
</gene>
<evidence type="ECO:0000313" key="3">
    <source>
        <dbReference type="EMBL" id="KPL84328.1"/>
    </source>
</evidence>
<evidence type="ECO:0000256" key="2">
    <source>
        <dbReference type="SAM" id="Phobius"/>
    </source>
</evidence>
<evidence type="ECO:0000256" key="1">
    <source>
        <dbReference type="SAM" id="MobiDB-lite"/>
    </source>
</evidence>